<reference evidence="3 5" key="2">
    <citation type="submission" date="2023-10" db="EMBL/GenBank/DDBJ databases">
        <title>To unveil natural product biosynthetic capacity in Pseudoalteromonas.</title>
        <authorList>
            <person name="Wang J."/>
        </authorList>
    </citation>
    <scope>NUCLEOTIDE SEQUENCE [LARGE SCALE GENOMIC DNA]</scope>
    <source>
        <strain evidence="3 5">DSM 15914</strain>
    </source>
</reference>
<accession>A0A8I2H0W1</accession>
<dbReference type="EMBL" id="CP137579">
    <property type="protein sequence ID" value="WOX30788.1"/>
    <property type="molecule type" value="Genomic_DNA"/>
</dbReference>
<dbReference type="AlphaFoldDB" id="A0A8I2H0W1"/>
<dbReference type="Pfam" id="PF17186">
    <property type="entry name" value="Lipocalin_9"/>
    <property type="match status" value="1"/>
</dbReference>
<protein>
    <submittedName>
        <fullName evidence="2">ABC transporter</fullName>
    </submittedName>
    <submittedName>
        <fullName evidence="3">Lipocalin-like domain-containing protein</fullName>
    </submittedName>
</protein>
<proteinExistence type="predicted"/>
<evidence type="ECO:0000259" key="1">
    <source>
        <dbReference type="Pfam" id="PF07143"/>
    </source>
</evidence>
<dbReference type="PROSITE" id="PS51257">
    <property type="entry name" value="PROKAR_LIPOPROTEIN"/>
    <property type="match status" value="1"/>
</dbReference>
<dbReference type="RefSeq" id="WP_193521674.1">
    <property type="nucleotide sequence ID" value="NZ_CBCSDF010000004.1"/>
</dbReference>
<dbReference type="EMBL" id="WEIA01000003">
    <property type="protein sequence ID" value="NLR20973.1"/>
    <property type="molecule type" value="Genomic_DNA"/>
</dbReference>
<evidence type="ECO:0000313" key="5">
    <source>
        <dbReference type="Proteomes" id="UP001304419"/>
    </source>
</evidence>
<evidence type="ECO:0000313" key="3">
    <source>
        <dbReference type="EMBL" id="WOX30788.1"/>
    </source>
</evidence>
<dbReference type="Gene3D" id="2.40.370.10">
    <property type="entry name" value="AttH-like domain"/>
    <property type="match status" value="2"/>
</dbReference>
<dbReference type="Proteomes" id="UP000646877">
    <property type="component" value="Unassembled WGS sequence"/>
</dbReference>
<dbReference type="InterPro" id="IPR010791">
    <property type="entry name" value="AttH_dom"/>
</dbReference>
<dbReference type="PANTHER" id="PTHR38591">
    <property type="entry name" value="HYDROLASE"/>
    <property type="match status" value="1"/>
</dbReference>
<evidence type="ECO:0000313" key="4">
    <source>
        <dbReference type="Proteomes" id="UP000646877"/>
    </source>
</evidence>
<dbReference type="SUPFAM" id="SSF159245">
    <property type="entry name" value="AttH-like"/>
    <property type="match status" value="1"/>
</dbReference>
<dbReference type="InterPro" id="IPR023374">
    <property type="entry name" value="AttH-like_dom_sf"/>
</dbReference>
<dbReference type="Proteomes" id="UP001304419">
    <property type="component" value="Chromosome 2"/>
</dbReference>
<name>A0A8I2H0W1_9GAMM</name>
<keyword evidence="5" id="KW-1185">Reference proteome</keyword>
<evidence type="ECO:0000313" key="2">
    <source>
        <dbReference type="EMBL" id="NLR20973.1"/>
    </source>
</evidence>
<feature type="domain" description="AttH" evidence="1">
    <location>
        <begin position="61"/>
        <end position="227"/>
    </location>
</feature>
<organism evidence="2 4">
    <name type="scientific">Pseudoalteromonas maricaloris</name>
    <dbReference type="NCBI Taxonomy" id="184924"/>
    <lineage>
        <taxon>Bacteria</taxon>
        <taxon>Pseudomonadati</taxon>
        <taxon>Pseudomonadota</taxon>
        <taxon>Gammaproteobacteria</taxon>
        <taxon>Alteromonadales</taxon>
        <taxon>Pseudoalteromonadaceae</taxon>
        <taxon>Pseudoalteromonas</taxon>
    </lineage>
</organism>
<reference evidence="2" key="1">
    <citation type="submission" date="2019-10" db="EMBL/GenBank/DDBJ databases">
        <authorList>
            <person name="Paulsen S."/>
        </authorList>
    </citation>
    <scope>NUCLEOTIDE SEQUENCE</scope>
    <source>
        <strain evidence="2">LMG 19692</strain>
    </source>
</reference>
<gene>
    <name evidence="2" type="ORF">F9Y85_06515</name>
    <name evidence="3" type="ORF">R5H13_23195</name>
</gene>
<sequence>MKTNYFIALLLLIVGVGCTPELSEAPNSKNDFFNLELGDPVSPSYQLSFPLDHGSHPDQGIEWWYVTANLKSDSGQEFGVQWTLFRTSAASVQYASPWWDGELYFAHFAIQDNARHQAFERYGRAGQVKIQADPFITQLDNWYLRSETETFFPLTLHAEEGKSRVNLTLRKSPIVLHGKNGYSEKTSDGHASMYYSYPFLSVSGELSFQGETHQISGDAWLDREWSSSFISKSQRGWDWFSIRGQDRSNGALMVFCIRDSKQVYKDCRGTEITAEGSATEIAHKDIQLSVLEQVSLGGVSYPFKWQLRLKHSPVILIESTNRDARNQLTIPYWEGRVKVSGGYTGEGYAELVGYE</sequence>
<dbReference type="Pfam" id="PF07143">
    <property type="entry name" value="CrtC"/>
    <property type="match status" value="1"/>
</dbReference>
<dbReference type="PANTHER" id="PTHR38591:SF1">
    <property type="entry name" value="BLL1000 PROTEIN"/>
    <property type="match status" value="1"/>
</dbReference>